<evidence type="ECO:0000256" key="1">
    <source>
        <dbReference type="SAM" id="MobiDB-lite"/>
    </source>
</evidence>
<evidence type="ECO:0008006" key="4">
    <source>
        <dbReference type="Google" id="ProtNLM"/>
    </source>
</evidence>
<accession>A0ABP8YBF9</accession>
<evidence type="ECO:0000313" key="3">
    <source>
        <dbReference type="Proteomes" id="UP001500556"/>
    </source>
</evidence>
<feature type="compositionally biased region" description="Basic and acidic residues" evidence="1">
    <location>
        <begin position="420"/>
        <end position="429"/>
    </location>
</feature>
<dbReference type="Proteomes" id="UP001500556">
    <property type="component" value="Unassembled WGS sequence"/>
</dbReference>
<reference evidence="3" key="1">
    <citation type="journal article" date="2019" name="Int. J. Syst. Evol. Microbiol.">
        <title>The Global Catalogue of Microorganisms (GCM) 10K type strain sequencing project: providing services to taxonomists for standard genome sequencing and annotation.</title>
        <authorList>
            <consortium name="The Broad Institute Genomics Platform"/>
            <consortium name="The Broad Institute Genome Sequencing Center for Infectious Disease"/>
            <person name="Wu L."/>
            <person name="Ma J."/>
        </authorList>
    </citation>
    <scope>NUCLEOTIDE SEQUENCE [LARGE SCALE GENOMIC DNA]</scope>
    <source>
        <strain evidence="3">JCM 18961</strain>
    </source>
</reference>
<keyword evidence="3" id="KW-1185">Reference proteome</keyword>
<feature type="compositionally biased region" description="Low complexity" evidence="1">
    <location>
        <begin position="1"/>
        <end position="20"/>
    </location>
</feature>
<evidence type="ECO:0000313" key="2">
    <source>
        <dbReference type="EMBL" id="GAA4722970.1"/>
    </source>
</evidence>
<dbReference type="RefSeq" id="WP_345503140.1">
    <property type="nucleotide sequence ID" value="NZ_BAABLO010000009.1"/>
</dbReference>
<gene>
    <name evidence="2" type="ORF">GCM10025782_21110</name>
</gene>
<organism evidence="2 3">
    <name type="scientific">Pedococcus ginsenosidimutans</name>
    <dbReference type="NCBI Taxonomy" id="490570"/>
    <lineage>
        <taxon>Bacteria</taxon>
        <taxon>Bacillati</taxon>
        <taxon>Actinomycetota</taxon>
        <taxon>Actinomycetes</taxon>
        <taxon>Micrococcales</taxon>
        <taxon>Intrasporangiaceae</taxon>
        <taxon>Pedococcus</taxon>
    </lineage>
</organism>
<protein>
    <recommendedName>
        <fullName evidence="4">IrrE N-terminal-like domain-containing protein</fullName>
    </recommendedName>
</protein>
<dbReference type="EMBL" id="BAABLO010000009">
    <property type="protein sequence ID" value="GAA4722970.1"/>
    <property type="molecule type" value="Genomic_DNA"/>
</dbReference>
<proteinExistence type="predicted"/>
<feature type="region of interest" description="Disordered" evidence="1">
    <location>
        <begin position="420"/>
        <end position="439"/>
    </location>
</feature>
<feature type="region of interest" description="Disordered" evidence="1">
    <location>
        <begin position="1"/>
        <end position="33"/>
    </location>
</feature>
<name>A0ABP8YBF9_9MICO</name>
<sequence length="439" mass="47963">MTATATAPTAGTAVPTRAGTPPAPPGGGTALGDDLERQLAHWVAAARSFLDAEEFASRQAWESVEQQIGLPVRRQLGAVVQDLLRSGHTATEVVRRARHDPALLPRAQAAVLRFRRLYLTVETTLDFFGQAVNSRTSPTLREALRTLDQLAYQSIEVTLRPLGRPVPPVLTYLGDGLGASIIRAGIRLWAPGTVNPVAAIKIVRHNLYRPTSLFHETGHQVAHLTGWNEALRDGLGVELVDDPPLRSMWQPWSSEIAADVYAFALTGYASVAALYDVVADDRTILRWPLGDPHPVGWLRTLLGCAMCRQSYGPGPWDGLEEALLTAHPATRAEQSTVPLLLRAQARMPQLARLCLDLRVPGFRDRPVHALVDPHGVSPAALGELERTTGAALWTSPHWRRTEGIRIVALAGLREAERPDRTGEWTERSRAWITSGQRAA</sequence>
<comment type="caution">
    <text evidence="2">The sequence shown here is derived from an EMBL/GenBank/DDBJ whole genome shotgun (WGS) entry which is preliminary data.</text>
</comment>